<dbReference type="Proteomes" id="UP001276854">
    <property type="component" value="Unassembled WGS sequence"/>
</dbReference>
<proteinExistence type="predicted"/>
<accession>A0ABU4GSM0</accession>
<evidence type="ECO:0000313" key="3">
    <source>
        <dbReference type="Proteomes" id="UP001276854"/>
    </source>
</evidence>
<dbReference type="EMBL" id="JAWONS010000327">
    <property type="protein sequence ID" value="MDW2800569.1"/>
    <property type="molecule type" value="Genomic_DNA"/>
</dbReference>
<dbReference type="RefSeq" id="WP_318066737.1">
    <property type="nucleotide sequence ID" value="NZ_JAWONS010000327.1"/>
</dbReference>
<sequence>RKGLRYRFGLPLLITRREKASTHDSALVPASALANRTRPDAPAGVSAMPCLFLDQQGSNQKACTRPIKPPAPRGEPYHPIFKQQVSVKDRRASP</sequence>
<gene>
    <name evidence="2" type="ORF">RZO55_23665</name>
</gene>
<comment type="caution">
    <text evidence="2">The sequence shown here is derived from an EMBL/GenBank/DDBJ whole genome shotgun (WGS) entry which is preliminary data.</text>
</comment>
<reference evidence="2 3" key="1">
    <citation type="submission" date="2023-10" db="EMBL/GenBank/DDBJ databases">
        <title>A novel Glycoside Hydrolase 43-Like Enzyme from Clostrdium boliviensis is an Endo-xylanase, and a Candidate for Xylooligosaccharides Production from Different Xylan Substrates.</title>
        <authorList>
            <person name="Alvarez M.T."/>
            <person name="Rocabado-Villegas L.R."/>
            <person name="Salas-Veizaga D.M."/>
            <person name="Linares-Pasten J.A."/>
            <person name="Gudmundsdottir E.E."/>
            <person name="Hreggvidsson G.O."/>
            <person name="Adlercreutz P."/>
            <person name="Nordberg Karlsson E."/>
        </authorList>
    </citation>
    <scope>NUCLEOTIDE SEQUENCE [LARGE SCALE GENOMIC DNA]</scope>
    <source>
        <strain evidence="2 3">E-1</strain>
    </source>
</reference>
<feature type="region of interest" description="Disordered" evidence="1">
    <location>
        <begin position="58"/>
        <end position="94"/>
    </location>
</feature>
<feature type="non-terminal residue" evidence="2">
    <location>
        <position position="1"/>
    </location>
</feature>
<protein>
    <submittedName>
        <fullName evidence="2">Uncharacterized protein</fullName>
    </submittedName>
</protein>
<keyword evidence="3" id="KW-1185">Reference proteome</keyword>
<evidence type="ECO:0000256" key="1">
    <source>
        <dbReference type="SAM" id="MobiDB-lite"/>
    </source>
</evidence>
<name>A0ABU4GSM0_9CLOT</name>
<organism evidence="2 3">
    <name type="scientific">Clostridium boliviensis</name>
    <dbReference type="NCBI Taxonomy" id="318465"/>
    <lineage>
        <taxon>Bacteria</taxon>
        <taxon>Bacillati</taxon>
        <taxon>Bacillota</taxon>
        <taxon>Clostridia</taxon>
        <taxon>Eubacteriales</taxon>
        <taxon>Clostridiaceae</taxon>
        <taxon>Clostridium</taxon>
    </lineage>
</organism>
<evidence type="ECO:0000313" key="2">
    <source>
        <dbReference type="EMBL" id="MDW2800569.1"/>
    </source>
</evidence>